<reference evidence="4 5" key="1">
    <citation type="submission" date="2020-08" db="EMBL/GenBank/DDBJ databases">
        <title>Genomic Encyclopedia of Type Strains, Phase IV (KMG-IV): sequencing the most valuable type-strain genomes for metagenomic binning, comparative biology and taxonomic classification.</title>
        <authorList>
            <person name="Goeker M."/>
        </authorList>
    </citation>
    <scope>NUCLEOTIDE SEQUENCE [LARGE SCALE GENOMIC DNA]</scope>
    <source>
        <strain evidence="4 5">DSM 28538</strain>
    </source>
</reference>
<dbReference type="EMBL" id="JACHIM010000003">
    <property type="protein sequence ID" value="MBB5073854.1"/>
    <property type="molecule type" value="Genomic_DNA"/>
</dbReference>
<comment type="similarity">
    <text evidence="1">Belongs to the IlvD/Edd family.</text>
</comment>
<dbReference type="InterPro" id="IPR037237">
    <property type="entry name" value="IlvD/EDD_N"/>
</dbReference>
<dbReference type="PANTHER" id="PTHR43661:SF3">
    <property type="entry name" value="D-XYLONATE DEHYDRATASE YAGF-RELATED"/>
    <property type="match status" value="1"/>
</dbReference>
<dbReference type="AlphaFoldDB" id="A0A840NQR1"/>
<organism evidence="4 5">
    <name type="scientific">Bartonella callosciuri</name>
    <dbReference type="NCBI Taxonomy" id="686223"/>
    <lineage>
        <taxon>Bacteria</taxon>
        <taxon>Pseudomonadati</taxon>
        <taxon>Pseudomonadota</taxon>
        <taxon>Alphaproteobacteria</taxon>
        <taxon>Hyphomicrobiales</taxon>
        <taxon>Bartonellaceae</taxon>
        <taxon>Bartonella</taxon>
    </lineage>
</organism>
<feature type="domain" description="Dihydroxy-acid/6-phosphogluconate dehydratase N-terminal" evidence="3">
    <location>
        <begin position="1"/>
        <end position="74"/>
    </location>
</feature>
<evidence type="ECO:0000256" key="2">
    <source>
        <dbReference type="ARBA" id="ARBA00023239"/>
    </source>
</evidence>
<protein>
    <submittedName>
        <fullName evidence="4">Dihydroxyacid dehydratase/phosphogluconate dehydratase</fullName>
    </submittedName>
</protein>
<evidence type="ECO:0000256" key="1">
    <source>
        <dbReference type="ARBA" id="ARBA00006486"/>
    </source>
</evidence>
<evidence type="ECO:0000313" key="4">
    <source>
        <dbReference type="EMBL" id="MBB5073854.1"/>
    </source>
</evidence>
<gene>
    <name evidence="4" type="ORF">HNQ69_000980</name>
</gene>
<evidence type="ECO:0000313" key="5">
    <source>
        <dbReference type="Proteomes" id="UP000561417"/>
    </source>
</evidence>
<comment type="caution">
    <text evidence="4">The sequence shown here is derived from an EMBL/GenBank/DDBJ whole genome shotgun (WGS) entry which is preliminary data.</text>
</comment>
<dbReference type="PANTHER" id="PTHR43661">
    <property type="entry name" value="D-XYLONATE DEHYDRATASE"/>
    <property type="match status" value="1"/>
</dbReference>
<evidence type="ECO:0000259" key="3">
    <source>
        <dbReference type="Pfam" id="PF00920"/>
    </source>
</evidence>
<sequence length="84" mass="9287">MLHLLAAAQEGEVDFTMTDIDRLSRHVPVLCKVANMHREDVHRAGGIMGLLGELDAAGLIDASAYTVHTKTMKEALCRWDVKNQ</sequence>
<dbReference type="GO" id="GO:0016836">
    <property type="term" value="F:hydro-lyase activity"/>
    <property type="evidence" value="ECO:0007669"/>
    <property type="project" value="TreeGrafter"/>
</dbReference>
<proteinExistence type="inferred from homology"/>
<accession>A0A840NQR1</accession>
<keyword evidence="2" id="KW-0456">Lyase</keyword>
<dbReference type="SUPFAM" id="SSF143975">
    <property type="entry name" value="IlvD/EDD N-terminal domain-like"/>
    <property type="match status" value="1"/>
</dbReference>
<dbReference type="InterPro" id="IPR000581">
    <property type="entry name" value="ILV_EDD_N"/>
</dbReference>
<name>A0A840NQR1_9HYPH</name>
<dbReference type="Proteomes" id="UP000561417">
    <property type="component" value="Unassembled WGS sequence"/>
</dbReference>
<dbReference type="Pfam" id="PF00920">
    <property type="entry name" value="ILVD_EDD_N"/>
    <property type="match status" value="1"/>
</dbReference>
<keyword evidence="5" id="KW-1185">Reference proteome</keyword>
<dbReference type="GO" id="GO:0005829">
    <property type="term" value="C:cytosol"/>
    <property type="evidence" value="ECO:0007669"/>
    <property type="project" value="TreeGrafter"/>
</dbReference>